<dbReference type="Proteomes" id="UP000198778">
    <property type="component" value="Unassembled WGS sequence"/>
</dbReference>
<keyword evidence="4" id="KW-1185">Reference proteome</keyword>
<dbReference type="PANTHER" id="PTHR37804:SF1">
    <property type="entry name" value="CDAA REGULATORY PROTEIN CDAR"/>
    <property type="match status" value="1"/>
</dbReference>
<evidence type="ECO:0000256" key="1">
    <source>
        <dbReference type="SAM" id="MobiDB-lite"/>
    </source>
</evidence>
<feature type="compositionally biased region" description="Low complexity" evidence="1">
    <location>
        <begin position="432"/>
        <end position="469"/>
    </location>
</feature>
<keyword evidence="2" id="KW-0472">Membrane</keyword>
<gene>
    <name evidence="3" type="ORF">SAMN04488053_10445</name>
</gene>
<dbReference type="InterPro" id="IPR012505">
    <property type="entry name" value="YbbR"/>
</dbReference>
<evidence type="ECO:0000313" key="3">
    <source>
        <dbReference type="EMBL" id="SDN85301.1"/>
    </source>
</evidence>
<dbReference type="EMBL" id="FNIL01000004">
    <property type="protein sequence ID" value="SDN85301.1"/>
    <property type="molecule type" value="Genomic_DNA"/>
</dbReference>
<feature type="compositionally biased region" description="Acidic residues" evidence="1">
    <location>
        <begin position="470"/>
        <end position="490"/>
    </location>
</feature>
<dbReference type="Pfam" id="PF07949">
    <property type="entry name" value="YbbR"/>
    <property type="match status" value="3"/>
</dbReference>
<dbReference type="AlphaFoldDB" id="A0A1H0ESF8"/>
<name>A0A1H0ESF8_9BACI</name>
<dbReference type="PANTHER" id="PTHR37804">
    <property type="entry name" value="CDAA REGULATORY PROTEIN CDAR"/>
    <property type="match status" value="1"/>
</dbReference>
<feature type="region of interest" description="Disordered" evidence="1">
    <location>
        <begin position="410"/>
        <end position="490"/>
    </location>
</feature>
<sequence>MDKLFSKGWFIKLTSIVIAVMLFLMVNMENQAANQTGAGIPGITDGERVMEEVPLNIYYDEENYVLTEAPETVQVNMRGPQNVLTLAQVTQGQQEVFVDLEGEEAGVHYARVEHRGFQPDLRLSIVPLTVRVTLQERQTTSFPVDVELENEGDIAEGYTAGEPVVEPSTVDVTAAEGMVNQVAEARVTIDLAGHSEDFTESASVVLYDDAGNELDITADPPAVDVMVPVTSPNKEVPLRSSREGSLTEGVAIDSINLNPEAVTIYGPVDVLNEISFIDIADINLSEIEGDSRLEVEVPVPEGVERVEPEQVIIEIETTSEEERNFSDFPVDVEGLGNDYNIEFPDLTDNEFTLEVRGSAELLERLDRTDFTAFIDVEGLEPGEHSVPLEIEAPQNVRLPQQGMTFDIILSTDDSADNPDLEENEEAAENEVENQNANETEQVNNSNENDAENENNFNIQTNNESNQINEQENELNQEETEEENLNNQEEE</sequence>
<keyword evidence="2" id="KW-0812">Transmembrane</keyword>
<organism evidence="3 4">
    <name type="scientific">Alkalicoccus daliensis</name>
    <dbReference type="NCBI Taxonomy" id="745820"/>
    <lineage>
        <taxon>Bacteria</taxon>
        <taxon>Bacillati</taxon>
        <taxon>Bacillota</taxon>
        <taxon>Bacilli</taxon>
        <taxon>Bacillales</taxon>
        <taxon>Bacillaceae</taxon>
        <taxon>Alkalicoccus</taxon>
    </lineage>
</organism>
<protein>
    <submittedName>
        <fullName evidence="3">YbbR domain-containing protein</fullName>
    </submittedName>
</protein>
<dbReference type="STRING" id="745820.SAMN04488053_10445"/>
<dbReference type="Gene3D" id="2.170.120.40">
    <property type="entry name" value="YbbR-like domain"/>
    <property type="match status" value="2"/>
</dbReference>
<accession>A0A1H0ESF8</accession>
<dbReference type="RefSeq" id="WP_175444225.1">
    <property type="nucleotide sequence ID" value="NZ_FNIL01000004.1"/>
</dbReference>
<keyword evidence="2" id="KW-1133">Transmembrane helix</keyword>
<feature type="compositionally biased region" description="Acidic residues" evidence="1">
    <location>
        <begin position="413"/>
        <end position="431"/>
    </location>
</feature>
<dbReference type="InterPro" id="IPR053154">
    <property type="entry name" value="c-di-AMP_regulator"/>
</dbReference>
<reference evidence="4" key="1">
    <citation type="submission" date="2016-10" db="EMBL/GenBank/DDBJ databases">
        <authorList>
            <person name="Varghese N."/>
            <person name="Submissions S."/>
        </authorList>
    </citation>
    <scope>NUCLEOTIDE SEQUENCE [LARGE SCALE GENOMIC DNA]</scope>
    <source>
        <strain evidence="4">CGMCC 1.10369</strain>
    </source>
</reference>
<dbReference type="Gene3D" id="2.170.120.30">
    <property type="match status" value="2"/>
</dbReference>
<evidence type="ECO:0000313" key="4">
    <source>
        <dbReference type="Proteomes" id="UP000198778"/>
    </source>
</evidence>
<proteinExistence type="predicted"/>
<feature type="transmembrane region" description="Helical" evidence="2">
    <location>
        <begin position="9"/>
        <end position="26"/>
    </location>
</feature>
<evidence type="ECO:0000256" key="2">
    <source>
        <dbReference type="SAM" id="Phobius"/>
    </source>
</evidence>